<evidence type="ECO:0000259" key="1">
    <source>
        <dbReference type="PROSITE" id="PS50234"/>
    </source>
</evidence>
<dbReference type="InterPro" id="IPR036465">
    <property type="entry name" value="vWFA_dom_sf"/>
</dbReference>
<sequence>MTDSVETDATGEDIHRFGLLASAMAGRPVDVAEAVPGEPAWTDGDTMFVDPSATAIDQRRALAVQSSLLAAGSLDADIMRRIGRRGDIARRYLAVEGHRALAQMEALLPPAVRVLIDTDLARRSDSPDASLALAFGREPIADPPPIFGAIRSRKVLAAAKYGGHGQHVPRGRRQCELAELPCDTDEDQGDVVDIFTSPVGGGGGVGKLLAKMMSMARKLGEGGTPGADTPTHRTRSGPVGGGHAVVSMATAADEGSAWDTGGFSYPEWDVHRRGYRADWCTVQEVEPEPDRTSVPWVPDAHGLRRPLARLGVGLDRCRRQAQGDDIDIDAAVEAQAELLAGSAPDEAVYIASLRRRRDLSVLLLLDTSGSVGQLGPAGRTVHEHQRAAAAALMVALHDLGDRVALYAFQSQGRSAVRTMPVKRFGDDVSAVVLRRLHGLRPGAYSRLGAAIRHGAAVLQRDGGTARRLLVVLSDGLAYDHGYERAYGAADARHALAEARRQGIGCLCLTVGAGTETDQLRKVFGSAAHAILPRLDQLSVTIGPLFRSALQSADVRRCISKPTTKGSAV</sequence>
<dbReference type="Pfam" id="PF13519">
    <property type="entry name" value="VWA_2"/>
    <property type="match status" value="1"/>
</dbReference>
<dbReference type="InterPro" id="IPR002035">
    <property type="entry name" value="VWF_A"/>
</dbReference>
<dbReference type="PANTHER" id="PTHR41248">
    <property type="entry name" value="NORD PROTEIN"/>
    <property type="match status" value="1"/>
</dbReference>
<dbReference type="PROSITE" id="PS50234">
    <property type="entry name" value="VWFA"/>
    <property type="match status" value="1"/>
</dbReference>
<gene>
    <name evidence="2" type="ORF">MAUB_12520</name>
</gene>
<keyword evidence="3" id="KW-1185">Reference proteome</keyword>
<reference evidence="2 3" key="1">
    <citation type="journal article" date="2019" name="Emerg. Microbes Infect.">
        <title>Comprehensive subspecies identification of 175 nontuberculous mycobacteria species based on 7547 genomic profiles.</title>
        <authorList>
            <person name="Matsumoto Y."/>
            <person name="Kinjo T."/>
            <person name="Motooka D."/>
            <person name="Nabeya D."/>
            <person name="Jung N."/>
            <person name="Uechi K."/>
            <person name="Horii T."/>
            <person name="Iida T."/>
            <person name="Fujita J."/>
            <person name="Nakamura S."/>
        </authorList>
    </citation>
    <scope>NUCLEOTIDE SEQUENCE [LARGE SCALE GENOMIC DNA]</scope>
    <source>
        <strain evidence="2 3">JCM 15296</strain>
    </source>
</reference>
<dbReference type="PANTHER" id="PTHR41248:SF1">
    <property type="entry name" value="NORD PROTEIN"/>
    <property type="match status" value="1"/>
</dbReference>
<organism evidence="2 3">
    <name type="scientific">Mycolicibacterium aubagnense</name>
    <dbReference type="NCBI Taxonomy" id="319707"/>
    <lineage>
        <taxon>Bacteria</taxon>
        <taxon>Bacillati</taxon>
        <taxon>Actinomycetota</taxon>
        <taxon>Actinomycetes</taxon>
        <taxon>Mycobacteriales</taxon>
        <taxon>Mycobacteriaceae</taxon>
        <taxon>Mycolicibacterium</taxon>
    </lineage>
</organism>
<dbReference type="SUPFAM" id="SSF53300">
    <property type="entry name" value="vWA-like"/>
    <property type="match status" value="1"/>
</dbReference>
<proteinExistence type="predicted"/>
<protein>
    <recommendedName>
        <fullName evidence="1">VWFA domain-containing protein</fullName>
    </recommendedName>
</protein>
<dbReference type="RefSeq" id="WP_138231301.1">
    <property type="nucleotide sequence ID" value="NZ_AP022577.1"/>
</dbReference>
<evidence type="ECO:0000313" key="3">
    <source>
        <dbReference type="Proteomes" id="UP000465609"/>
    </source>
</evidence>
<name>A0ABN5YSH0_9MYCO</name>
<dbReference type="SMART" id="SM00327">
    <property type="entry name" value="VWA"/>
    <property type="match status" value="1"/>
</dbReference>
<dbReference type="Gene3D" id="3.40.50.410">
    <property type="entry name" value="von Willebrand factor, type A domain"/>
    <property type="match status" value="1"/>
</dbReference>
<dbReference type="InterPro" id="IPR051928">
    <property type="entry name" value="NorD/CobT"/>
</dbReference>
<evidence type="ECO:0000313" key="2">
    <source>
        <dbReference type="EMBL" id="BBX83379.1"/>
    </source>
</evidence>
<accession>A0ABN5YSH0</accession>
<feature type="domain" description="VWFA" evidence="1">
    <location>
        <begin position="360"/>
        <end position="549"/>
    </location>
</feature>
<dbReference type="Proteomes" id="UP000465609">
    <property type="component" value="Chromosome"/>
</dbReference>
<dbReference type="EMBL" id="AP022577">
    <property type="protein sequence ID" value="BBX83379.1"/>
    <property type="molecule type" value="Genomic_DNA"/>
</dbReference>